<dbReference type="RefSeq" id="WP_219777883.1">
    <property type="nucleotide sequence ID" value="NZ_JAHXPT010000001.1"/>
</dbReference>
<feature type="transmembrane region" description="Helical" evidence="8">
    <location>
        <begin position="98"/>
        <end position="120"/>
    </location>
</feature>
<protein>
    <submittedName>
        <fullName evidence="9">Rod shape-determining protein MreD</fullName>
    </submittedName>
</protein>
<keyword evidence="3" id="KW-1003">Cell membrane</keyword>
<keyword evidence="10" id="KW-1185">Reference proteome</keyword>
<feature type="transmembrane region" description="Helical" evidence="8">
    <location>
        <begin position="126"/>
        <end position="147"/>
    </location>
</feature>
<evidence type="ECO:0000256" key="3">
    <source>
        <dbReference type="ARBA" id="ARBA00022475"/>
    </source>
</evidence>
<evidence type="ECO:0000256" key="4">
    <source>
        <dbReference type="ARBA" id="ARBA00022692"/>
    </source>
</evidence>
<accession>A0ABS7AJJ5</accession>
<feature type="transmembrane region" description="Helical" evidence="8">
    <location>
        <begin position="74"/>
        <end position="91"/>
    </location>
</feature>
<evidence type="ECO:0000256" key="6">
    <source>
        <dbReference type="ARBA" id="ARBA00022989"/>
    </source>
</evidence>
<evidence type="ECO:0000313" key="10">
    <source>
        <dbReference type="Proteomes" id="UP001519921"/>
    </source>
</evidence>
<comment type="similarity">
    <text evidence="2">Belongs to the MreD family.</text>
</comment>
<sequence length="163" mass="18541">MEKLIVILVSIVLVILDNSLVPFFSINGVYPSLLFTFAIAYSIINGREKAVFIGAISGILQDLFFFYGFGVNSLLNLFLCIVASLIGENIFKTKRLIPVISTLILTILKAIGILIIFYFLKIKMDLSKSLIMGIYNAIIIFLCYKLVMNIPNEEYKKRPWRFK</sequence>
<keyword evidence="5" id="KW-0133">Cell shape</keyword>
<gene>
    <name evidence="9" type="primary">mreD</name>
    <name evidence="9" type="ORF">KYD98_01840</name>
</gene>
<comment type="caution">
    <text evidence="9">The sequence shown here is derived from an EMBL/GenBank/DDBJ whole genome shotgun (WGS) entry which is preliminary data.</text>
</comment>
<reference evidence="9 10" key="1">
    <citation type="submission" date="2021-07" db="EMBL/GenBank/DDBJ databases">
        <title>Clostridium weizhouense sp. nov., an anaerobic bacterium isolated from activated sludge of Petroleum wastewater.</title>
        <authorList>
            <person name="Li Q."/>
        </authorList>
    </citation>
    <scope>NUCLEOTIDE SEQUENCE [LARGE SCALE GENOMIC DNA]</scope>
    <source>
        <strain evidence="9 10">YB-6</strain>
    </source>
</reference>
<evidence type="ECO:0000313" key="9">
    <source>
        <dbReference type="EMBL" id="MBW6408831.1"/>
    </source>
</evidence>
<dbReference type="InterPro" id="IPR007227">
    <property type="entry name" value="Cell_shape_determining_MreD"/>
</dbReference>
<evidence type="ECO:0000256" key="7">
    <source>
        <dbReference type="ARBA" id="ARBA00023136"/>
    </source>
</evidence>
<evidence type="ECO:0000256" key="1">
    <source>
        <dbReference type="ARBA" id="ARBA00004651"/>
    </source>
</evidence>
<evidence type="ECO:0000256" key="2">
    <source>
        <dbReference type="ARBA" id="ARBA00007776"/>
    </source>
</evidence>
<keyword evidence="6 8" id="KW-1133">Transmembrane helix</keyword>
<evidence type="ECO:0000256" key="8">
    <source>
        <dbReference type="SAM" id="Phobius"/>
    </source>
</evidence>
<dbReference type="Proteomes" id="UP001519921">
    <property type="component" value="Unassembled WGS sequence"/>
</dbReference>
<name>A0ABS7AJJ5_9CLOT</name>
<dbReference type="PIRSF" id="PIRSF037497">
    <property type="entry name" value="MreD_Clostridium/Treponema_prd"/>
    <property type="match status" value="1"/>
</dbReference>
<keyword evidence="7 8" id="KW-0472">Membrane</keyword>
<organism evidence="9 10">
    <name type="scientific">Clostridium weizhouense</name>
    <dbReference type="NCBI Taxonomy" id="2859781"/>
    <lineage>
        <taxon>Bacteria</taxon>
        <taxon>Bacillati</taxon>
        <taxon>Bacillota</taxon>
        <taxon>Clostridia</taxon>
        <taxon>Eubacteriales</taxon>
        <taxon>Clostridiaceae</taxon>
        <taxon>Clostridium</taxon>
    </lineage>
</organism>
<dbReference type="NCBIfam" id="TIGR03426">
    <property type="entry name" value="shape_MreD"/>
    <property type="match status" value="1"/>
</dbReference>
<comment type="subcellular location">
    <subcellularLocation>
        <location evidence="1">Cell membrane</location>
        <topology evidence="1">Multi-pass membrane protein</topology>
    </subcellularLocation>
</comment>
<dbReference type="Pfam" id="PF04093">
    <property type="entry name" value="MreD"/>
    <property type="match status" value="1"/>
</dbReference>
<dbReference type="EMBL" id="JAHXPT010000001">
    <property type="protein sequence ID" value="MBW6408831.1"/>
    <property type="molecule type" value="Genomic_DNA"/>
</dbReference>
<dbReference type="InterPro" id="IPR017225">
    <property type="entry name" value="Cell_shape_determin_MreD_prd"/>
</dbReference>
<keyword evidence="4 8" id="KW-0812">Transmembrane</keyword>
<evidence type="ECO:0000256" key="5">
    <source>
        <dbReference type="ARBA" id="ARBA00022960"/>
    </source>
</evidence>
<proteinExistence type="inferred from homology"/>